<dbReference type="HOGENOM" id="CLU_065087_0_0_2"/>
<dbReference type="PANTHER" id="PTHR12746:SF2">
    <property type="entry name" value="60S RIBOSOMAL EXPORT PROTEIN NMD3"/>
    <property type="match status" value="1"/>
</dbReference>
<dbReference type="Pfam" id="PF04981">
    <property type="entry name" value="NMD3"/>
    <property type="match status" value="1"/>
</dbReference>
<dbReference type="RefSeq" id="WP_008085692.1">
    <property type="nucleotide sequence ID" value="NC_013926.1"/>
</dbReference>
<dbReference type="GO" id="GO:0043023">
    <property type="term" value="F:ribosomal large subunit binding"/>
    <property type="evidence" value="ECO:0007669"/>
    <property type="project" value="InterPro"/>
</dbReference>
<protein>
    <submittedName>
        <fullName evidence="2">NMD3 family protein</fullName>
    </submittedName>
</protein>
<dbReference type="eggNOG" id="arCOG04149">
    <property type="taxonomic scope" value="Archaea"/>
</dbReference>
<dbReference type="OrthoDB" id="15051at2157"/>
<name>B5IFM9_ACIB4</name>
<dbReference type="KEGG" id="abi:Aboo_1149"/>
<evidence type="ECO:0000313" key="3">
    <source>
        <dbReference type="Proteomes" id="UP000001400"/>
    </source>
</evidence>
<keyword evidence="3" id="KW-1185">Reference proteome</keyword>
<organism evidence="2 3">
    <name type="scientific">Aciduliprofundum boonei (strain DSM 19572 / T469)</name>
    <dbReference type="NCBI Taxonomy" id="439481"/>
    <lineage>
        <taxon>Archaea</taxon>
        <taxon>Methanobacteriati</taxon>
        <taxon>Thermoplasmatota</taxon>
        <taxon>DHVE2 group</taxon>
        <taxon>Candidatus Aciduliprofundum</taxon>
    </lineage>
</organism>
<gene>
    <name evidence="2" type="ordered locus">Aboo_1149</name>
</gene>
<dbReference type="InterPro" id="IPR007064">
    <property type="entry name" value="Nmd3_N"/>
</dbReference>
<dbReference type="STRING" id="439481.Aboo_1149"/>
<dbReference type="GO" id="GO:0005737">
    <property type="term" value="C:cytoplasm"/>
    <property type="evidence" value="ECO:0007669"/>
    <property type="project" value="TreeGrafter"/>
</dbReference>
<proteinExistence type="predicted"/>
<dbReference type="GeneID" id="8828109"/>
<evidence type="ECO:0000259" key="1">
    <source>
        <dbReference type="Pfam" id="PF04981"/>
    </source>
</evidence>
<dbReference type="Proteomes" id="UP000001400">
    <property type="component" value="Chromosome"/>
</dbReference>
<evidence type="ECO:0000313" key="2">
    <source>
        <dbReference type="EMBL" id="ADD08958.1"/>
    </source>
</evidence>
<dbReference type="PANTHER" id="PTHR12746">
    <property type="entry name" value="NONSENSE-MEDIATED MRNA DECAY PROTEIN 3"/>
    <property type="match status" value="1"/>
</dbReference>
<feature type="domain" description="Nmd3 N-terminal" evidence="1">
    <location>
        <begin position="3"/>
        <end position="227"/>
    </location>
</feature>
<accession>B5IFM9</accession>
<sequence length="332" mass="38953">MLCVECGKREAKYDGLCEVCFLKKVKFTSLPQHMEVIRCPHCGAIKFKGEWKRLSEEDMLRELIIRNLDTLHEYDSLELDFETRDYEGDIELHVIFDIKYKELNVKEEHYSIVHTKYESCPRCNRYFGNYFEAILQIRGTRENELESVVRYTHERLEHYARKNENLFITKEEGKHGGWDIYISDKKEAKKVAEELCRKYGAALKESPSIVGRKDGKDVYRMTYSVRLPDYRVGDVVEVDGEYYLIGHVSGHYVKGISLKDGREKTFDARRHKINLLKKNNELEEAIVIFSKNNEVQVMDKDYRTIDAISARALNSGENVKIVRINENVYVIP</sequence>
<dbReference type="AlphaFoldDB" id="B5IFM9"/>
<dbReference type="EMBL" id="CP001941">
    <property type="protein sequence ID" value="ADD08958.1"/>
    <property type="molecule type" value="Genomic_DNA"/>
</dbReference>
<dbReference type="InterPro" id="IPR039768">
    <property type="entry name" value="Nmd3"/>
</dbReference>
<reference evidence="2" key="1">
    <citation type="submission" date="2010-02" db="EMBL/GenBank/DDBJ databases">
        <title>Complete sequence of Aciduliprofundum boonei T469.</title>
        <authorList>
            <consortium name="US DOE Joint Genome Institute"/>
            <person name="Lucas S."/>
            <person name="Copeland A."/>
            <person name="Lapidus A."/>
            <person name="Cheng J.-F."/>
            <person name="Bruce D."/>
            <person name="Goodwin L."/>
            <person name="Pitluck S."/>
            <person name="Saunders E."/>
            <person name="Detter J.C."/>
            <person name="Han C."/>
            <person name="Tapia R."/>
            <person name="Land M."/>
            <person name="Hauser L."/>
            <person name="Kyrpides N."/>
            <person name="Mikhailova N."/>
            <person name="Flores G."/>
            <person name="Reysenbach A.-L."/>
            <person name="Woyke T."/>
        </authorList>
    </citation>
    <scope>NUCLEOTIDE SEQUENCE</scope>
    <source>
        <strain evidence="2">T469</strain>
    </source>
</reference>